<evidence type="ECO:0000313" key="2">
    <source>
        <dbReference type="Proteomes" id="UP000011713"/>
    </source>
</evidence>
<dbReference type="EMBL" id="JH598065">
    <property type="status" value="NOT_ANNOTATED_CDS"/>
    <property type="molecule type" value="Genomic_DNA"/>
</dbReference>
<reference evidence="1" key="2">
    <citation type="submission" date="2015-06" db="UniProtKB">
        <authorList>
            <consortium name="EnsemblProtists"/>
        </authorList>
    </citation>
    <scope>IDENTIFICATION</scope>
    <source>
        <strain evidence="1">Emoy2</strain>
    </source>
</reference>
<sequence>MVIKGSHTDFSEVLVQLETFYVVDGVRPSLYVAKTLLVTSPRAEIWQKFEQGSCEMLFMPVWTPEEIFRCRELLYSSTPVEIPMRILC</sequence>
<protein>
    <recommendedName>
        <fullName evidence="3">RxLR effector candidate protein</fullName>
    </recommendedName>
</protein>
<proteinExistence type="predicted"/>
<reference evidence="2" key="1">
    <citation type="journal article" date="2010" name="Science">
        <title>Signatures of adaptation to obligate biotrophy in the Hyaloperonospora arabidopsidis genome.</title>
        <authorList>
            <person name="Baxter L."/>
            <person name="Tripathy S."/>
            <person name="Ishaque N."/>
            <person name="Boot N."/>
            <person name="Cabral A."/>
            <person name="Kemen E."/>
            <person name="Thines M."/>
            <person name="Ah-Fong A."/>
            <person name="Anderson R."/>
            <person name="Badejoko W."/>
            <person name="Bittner-Eddy P."/>
            <person name="Boore J.L."/>
            <person name="Chibucos M.C."/>
            <person name="Coates M."/>
            <person name="Dehal P."/>
            <person name="Delehaunty K."/>
            <person name="Dong S."/>
            <person name="Downton P."/>
            <person name="Dumas B."/>
            <person name="Fabro G."/>
            <person name="Fronick C."/>
            <person name="Fuerstenberg S.I."/>
            <person name="Fulton L."/>
            <person name="Gaulin E."/>
            <person name="Govers F."/>
            <person name="Hughes L."/>
            <person name="Humphray S."/>
            <person name="Jiang R.H."/>
            <person name="Judelson H."/>
            <person name="Kamoun S."/>
            <person name="Kyung K."/>
            <person name="Meijer H."/>
            <person name="Minx P."/>
            <person name="Morris P."/>
            <person name="Nelson J."/>
            <person name="Phuntumart V."/>
            <person name="Qutob D."/>
            <person name="Rehmany A."/>
            <person name="Rougon-Cardoso A."/>
            <person name="Ryden P."/>
            <person name="Torto-Alalibo T."/>
            <person name="Studholme D."/>
            <person name="Wang Y."/>
            <person name="Win J."/>
            <person name="Wood J."/>
            <person name="Clifton S.W."/>
            <person name="Rogers J."/>
            <person name="Van den Ackerveken G."/>
            <person name="Jones J.D."/>
            <person name="McDowell J.M."/>
            <person name="Beynon J."/>
            <person name="Tyler B.M."/>
        </authorList>
    </citation>
    <scope>NUCLEOTIDE SEQUENCE [LARGE SCALE GENOMIC DNA]</scope>
    <source>
        <strain evidence="2">Emoy2</strain>
    </source>
</reference>
<dbReference type="STRING" id="559515.M4BZQ1"/>
<name>M4BZQ1_HYAAE</name>
<organism evidence="1 2">
    <name type="scientific">Hyaloperonospora arabidopsidis (strain Emoy2)</name>
    <name type="common">Downy mildew agent</name>
    <name type="synonym">Peronospora arabidopsidis</name>
    <dbReference type="NCBI Taxonomy" id="559515"/>
    <lineage>
        <taxon>Eukaryota</taxon>
        <taxon>Sar</taxon>
        <taxon>Stramenopiles</taxon>
        <taxon>Oomycota</taxon>
        <taxon>Peronosporomycetes</taxon>
        <taxon>Peronosporales</taxon>
        <taxon>Peronosporaceae</taxon>
        <taxon>Hyaloperonospora</taxon>
    </lineage>
</organism>
<evidence type="ECO:0000313" key="1">
    <source>
        <dbReference type="EnsemblProtists" id="HpaP812075"/>
    </source>
</evidence>
<dbReference type="VEuPathDB" id="FungiDB:HpaG812075"/>
<accession>M4BZQ1</accession>
<dbReference type="EnsemblProtists" id="HpaT812075">
    <property type="protein sequence ID" value="HpaP812075"/>
    <property type="gene ID" value="HpaG812075"/>
</dbReference>
<dbReference type="HOGENOM" id="CLU_2473737_0_0_1"/>
<keyword evidence="2" id="KW-1185">Reference proteome</keyword>
<dbReference type="InParanoid" id="M4BZQ1"/>
<dbReference type="AlphaFoldDB" id="M4BZQ1"/>
<dbReference type="Proteomes" id="UP000011713">
    <property type="component" value="Unassembled WGS sequence"/>
</dbReference>
<evidence type="ECO:0008006" key="3">
    <source>
        <dbReference type="Google" id="ProtNLM"/>
    </source>
</evidence>